<keyword evidence="7" id="KW-1185">Reference proteome</keyword>
<evidence type="ECO:0000256" key="2">
    <source>
        <dbReference type="ARBA" id="ARBA00023015"/>
    </source>
</evidence>
<dbReference type="eggNOG" id="COG0583">
    <property type="taxonomic scope" value="Bacteria"/>
</dbReference>
<dbReference type="SUPFAM" id="SSF53850">
    <property type="entry name" value="Periplasmic binding protein-like II"/>
    <property type="match status" value="1"/>
</dbReference>
<dbReference type="Gene3D" id="1.10.10.10">
    <property type="entry name" value="Winged helix-like DNA-binding domain superfamily/Winged helix DNA-binding domain"/>
    <property type="match status" value="1"/>
</dbReference>
<comment type="caution">
    <text evidence="6">The sequence shown here is derived from an EMBL/GenBank/DDBJ whole genome shotgun (WGS) entry which is preliminary data.</text>
</comment>
<evidence type="ECO:0000313" key="7">
    <source>
        <dbReference type="Proteomes" id="UP000029692"/>
    </source>
</evidence>
<dbReference type="FunFam" id="1.10.10.10:FF:000001">
    <property type="entry name" value="LysR family transcriptional regulator"/>
    <property type="match status" value="1"/>
</dbReference>
<dbReference type="InterPro" id="IPR036388">
    <property type="entry name" value="WH-like_DNA-bd_sf"/>
</dbReference>
<feature type="domain" description="HTH lysR-type" evidence="5">
    <location>
        <begin position="1"/>
        <end position="58"/>
    </location>
</feature>
<dbReference type="GO" id="GO:0000976">
    <property type="term" value="F:transcription cis-regulatory region binding"/>
    <property type="evidence" value="ECO:0007669"/>
    <property type="project" value="TreeGrafter"/>
</dbReference>
<dbReference type="InterPro" id="IPR005119">
    <property type="entry name" value="LysR_subst-bd"/>
</dbReference>
<dbReference type="OrthoDB" id="9803714at2"/>
<dbReference type="GO" id="GO:0003700">
    <property type="term" value="F:DNA-binding transcription factor activity"/>
    <property type="evidence" value="ECO:0007669"/>
    <property type="project" value="InterPro"/>
</dbReference>
<evidence type="ECO:0000313" key="6">
    <source>
        <dbReference type="EMBL" id="KGE72236.1"/>
    </source>
</evidence>
<sequence>MDIHELQCFLILAETLNFSRAAGISNITPSALSRIIKRLEESLGTELFVRSKRSVRITESGRRFIDVAHGIVQQVEEVRAEFGRIGTELHGDLKIFATVTACHALLPKLLGPFREQNPGVEVIVHTGDAAMGIDAVLQGQADVSIVLQPETPVKRVRFHPLSHTPLGFIAPRLEEKLPPGIQELLGLHSNAWDYREFPWDSIPMILPEKGLVREIIDRYFSQRGIQPRIVSQVSGNEAIVALVNLGLGIGLVPSMVVQNSPLAHSIRFLPALTEIPPLPISMAVLETRQKHPVVRAFLDQVTQPPGQQ</sequence>
<dbReference type="NCBIfam" id="NF008722">
    <property type="entry name" value="PRK11716.1"/>
    <property type="match status" value="1"/>
</dbReference>
<evidence type="ECO:0000256" key="4">
    <source>
        <dbReference type="ARBA" id="ARBA00023163"/>
    </source>
</evidence>
<keyword evidence="3" id="KW-0238">DNA-binding</keyword>
<dbReference type="AlphaFoldDB" id="A0A098QXF3"/>
<dbReference type="SUPFAM" id="SSF46785">
    <property type="entry name" value="Winged helix' DNA-binding domain"/>
    <property type="match status" value="1"/>
</dbReference>
<dbReference type="PANTHER" id="PTHR30126:SF81">
    <property type="entry name" value="HTH-TYPE TRANSCRIPTIONAL REGULATOR ILVY"/>
    <property type="match status" value="1"/>
</dbReference>
<evidence type="ECO:0000256" key="3">
    <source>
        <dbReference type="ARBA" id="ARBA00023125"/>
    </source>
</evidence>
<dbReference type="RefSeq" id="WP_037547360.1">
    <property type="nucleotide sequence ID" value="NZ_JNUP01000059.1"/>
</dbReference>
<dbReference type="PRINTS" id="PR00039">
    <property type="entry name" value="HTHLYSR"/>
</dbReference>
<reference evidence="6 7" key="1">
    <citation type="submission" date="2014-05" db="EMBL/GenBank/DDBJ databases">
        <title>De novo Genome Sequence of Spirocheata sp.</title>
        <authorList>
            <person name="Shivani Y."/>
            <person name="Subhash Y."/>
            <person name="Tushar L."/>
            <person name="Sasikala C."/>
            <person name="Ramana C.V."/>
        </authorList>
    </citation>
    <scope>NUCLEOTIDE SEQUENCE [LARGE SCALE GENOMIC DNA]</scope>
    <source>
        <strain evidence="6 7">JC230</strain>
    </source>
</reference>
<dbReference type="PROSITE" id="PS50931">
    <property type="entry name" value="HTH_LYSR"/>
    <property type="match status" value="1"/>
</dbReference>
<dbReference type="Pfam" id="PF03466">
    <property type="entry name" value="LysR_substrate"/>
    <property type="match status" value="2"/>
</dbReference>
<gene>
    <name evidence="6" type="ORF">DC28_07610</name>
</gene>
<name>A0A098QXF3_9SPIO</name>
<keyword evidence="2" id="KW-0805">Transcription regulation</keyword>
<dbReference type="EMBL" id="JNUP01000059">
    <property type="protein sequence ID" value="KGE72236.1"/>
    <property type="molecule type" value="Genomic_DNA"/>
</dbReference>
<keyword evidence="4" id="KW-0804">Transcription</keyword>
<evidence type="ECO:0000259" key="5">
    <source>
        <dbReference type="PROSITE" id="PS50931"/>
    </source>
</evidence>
<dbReference type="InterPro" id="IPR000847">
    <property type="entry name" value="LysR_HTH_N"/>
</dbReference>
<evidence type="ECO:0000256" key="1">
    <source>
        <dbReference type="ARBA" id="ARBA00009437"/>
    </source>
</evidence>
<dbReference type="Pfam" id="PF00126">
    <property type="entry name" value="HTH_1"/>
    <property type="match status" value="1"/>
</dbReference>
<proteinExistence type="inferred from homology"/>
<comment type="similarity">
    <text evidence="1">Belongs to the LysR transcriptional regulatory family.</text>
</comment>
<accession>A0A098QXF3</accession>
<dbReference type="Proteomes" id="UP000029692">
    <property type="component" value="Unassembled WGS sequence"/>
</dbReference>
<dbReference type="PANTHER" id="PTHR30126">
    <property type="entry name" value="HTH-TYPE TRANSCRIPTIONAL REGULATOR"/>
    <property type="match status" value="1"/>
</dbReference>
<protein>
    <recommendedName>
        <fullName evidence="5">HTH lysR-type domain-containing protein</fullName>
    </recommendedName>
</protein>
<dbReference type="STRING" id="1480694.DC28_07610"/>
<dbReference type="Gene3D" id="3.40.190.10">
    <property type="entry name" value="Periplasmic binding protein-like II"/>
    <property type="match status" value="2"/>
</dbReference>
<dbReference type="InterPro" id="IPR036390">
    <property type="entry name" value="WH_DNA-bd_sf"/>
</dbReference>
<organism evidence="6 7">
    <name type="scientific">Spirochaeta lutea</name>
    <dbReference type="NCBI Taxonomy" id="1480694"/>
    <lineage>
        <taxon>Bacteria</taxon>
        <taxon>Pseudomonadati</taxon>
        <taxon>Spirochaetota</taxon>
        <taxon>Spirochaetia</taxon>
        <taxon>Spirochaetales</taxon>
        <taxon>Spirochaetaceae</taxon>
        <taxon>Spirochaeta</taxon>
    </lineage>
</organism>